<dbReference type="Proteomes" id="UP000613266">
    <property type="component" value="Unassembled WGS sequence"/>
</dbReference>
<evidence type="ECO:0000313" key="4">
    <source>
        <dbReference type="Proteomes" id="UP000613266"/>
    </source>
</evidence>
<feature type="signal peptide" evidence="2">
    <location>
        <begin position="1"/>
        <end position="19"/>
    </location>
</feature>
<reference evidence="3" key="1">
    <citation type="submission" date="2020-12" db="EMBL/GenBank/DDBJ databases">
        <title>The genome sequence of Inhella sp. 1Y17.</title>
        <authorList>
            <person name="Liu Y."/>
        </authorList>
    </citation>
    <scope>NUCLEOTIDE SEQUENCE</scope>
    <source>
        <strain evidence="3">1Y17</strain>
    </source>
</reference>
<feature type="chain" id="PRO_5036966271" evidence="2">
    <location>
        <begin position="20"/>
        <end position="145"/>
    </location>
</feature>
<dbReference type="EMBL" id="JAEDAK010000001">
    <property type="protein sequence ID" value="MBH9575464.1"/>
    <property type="molecule type" value="Genomic_DNA"/>
</dbReference>
<comment type="caution">
    <text evidence="3">The sequence shown here is derived from an EMBL/GenBank/DDBJ whole genome shotgun (WGS) entry which is preliminary data.</text>
</comment>
<gene>
    <name evidence="3" type="ORF">I7X39_00970</name>
</gene>
<organism evidence="3 4">
    <name type="scientific">Inhella proteolytica</name>
    <dbReference type="NCBI Taxonomy" id="2795029"/>
    <lineage>
        <taxon>Bacteria</taxon>
        <taxon>Pseudomonadati</taxon>
        <taxon>Pseudomonadota</taxon>
        <taxon>Betaproteobacteria</taxon>
        <taxon>Burkholderiales</taxon>
        <taxon>Sphaerotilaceae</taxon>
        <taxon>Inhella</taxon>
    </lineage>
</organism>
<dbReference type="RefSeq" id="WP_198109083.1">
    <property type="nucleotide sequence ID" value="NZ_JAEDAK010000001.1"/>
</dbReference>
<protein>
    <submittedName>
        <fullName evidence="3">Uncharacterized protein</fullName>
    </submittedName>
</protein>
<sequence>MLKRSLPLWAALVLTPALADSFTSSVASSASKSVGSLSDSIGKSSESSSGETQVQAGPYQVLALAPAPERPGRVRLSLQGQAPLDAQQTLWLELPATLVAAEQLQAGAQLRLSPRSYGLAVAREGAAEPFFLALRDPRDLATHKL</sequence>
<accession>A0A931NFV2</accession>
<keyword evidence="4" id="KW-1185">Reference proteome</keyword>
<keyword evidence="2" id="KW-0732">Signal</keyword>
<dbReference type="AlphaFoldDB" id="A0A931NFV2"/>
<evidence type="ECO:0000256" key="2">
    <source>
        <dbReference type="SAM" id="SignalP"/>
    </source>
</evidence>
<name>A0A931NFV2_9BURK</name>
<feature type="compositionally biased region" description="Low complexity" evidence="1">
    <location>
        <begin position="32"/>
        <end position="50"/>
    </location>
</feature>
<feature type="region of interest" description="Disordered" evidence="1">
    <location>
        <begin position="32"/>
        <end position="54"/>
    </location>
</feature>
<evidence type="ECO:0000256" key="1">
    <source>
        <dbReference type="SAM" id="MobiDB-lite"/>
    </source>
</evidence>
<proteinExistence type="predicted"/>
<evidence type="ECO:0000313" key="3">
    <source>
        <dbReference type="EMBL" id="MBH9575464.1"/>
    </source>
</evidence>